<dbReference type="AlphaFoldDB" id="A0A5C2SGJ8"/>
<accession>A0A5C2SGJ8</accession>
<proteinExistence type="predicted"/>
<organism evidence="2 3">
    <name type="scientific">Lentinus tigrinus ALCF2SS1-6</name>
    <dbReference type="NCBI Taxonomy" id="1328759"/>
    <lineage>
        <taxon>Eukaryota</taxon>
        <taxon>Fungi</taxon>
        <taxon>Dikarya</taxon>
        <taxon>Basidiomycota</taxon>
        <taxon>Agaricomycotina</taxon>
        <taxon>Agaricomycetes</taxon>
        <taxon>Polyporales</taxon>
        <taxon>Polyporaceae</taxon>
        <taxon>Lentinus</taxon>
    </lineage>
</organism>
<feature type="region of interest" description="Disordered" evidence="1">
    <location>
        <begin position="86"/>
        <end position="112"/>
    </location>
</feature>
<feature type="compositionally biased region" description="Basic and acidic residues" evidence="1">
    <location>
        <begin position="25"/>
        <end position="36"/>
    </location>
</feature>
<evidence type="ECO:0000256" key="1">
    <source>
        <dbReference type="SAM" id="MobiDB-lite"/>
    </source>
</evidence>
<sequence>MPYWRTRSPRPLRVRVLRNSCHIQRHSEGHQSRSGEELDPLYSPSRRSQVAGRLRVNADPRGCRSRLFEKAQAQQCPRHGQLYEATGGEEAESGPANEQRTGKGNTRKGGCAETDSAKHAFEGAWLRPSACHCPEFSTLPPVNNLRRSTATHGYNYRVTKQHVCTSATLAAGPPKSSVHGLFNDQDTGNPSSPRSIPTSRHRKDDGFISVGPSPCRFSIIFDTADSGHWTCPSFDFRTSFTMCVQARAKRHDACLPSRLRR</sequence>
<feature type="region of interest" description="Disordered" evidence="1">
    <location>
        <begin position="175"/>
        <end position="207"/>
    </location>
</feature>
<protein>
    <submittedName>
        <fullName evidence="2">Uncharacterized protein</fullName>
    </submittedName>
</protein>
<dbReference type="EMBL" id="ML122258">
    <property type="protein sequence ID" value="RPD62883.1"/>
    <property type="molecule type" value="Genomic_DNA"/>
</dbReference>
<keyword evidence="3" id="KW-1185">Reference proteome</keyword>
<evidence type="ECO:0000313" key="3">
    <source>
        <dbReference type="Proteomes" id="UP000313359"/>
    </source>
</evidence>
<feature type="region of interest" description="Disordered" evidence="1">
    <location>
        <begin position="23"/>
        <end position="51"/>
    </location>
</feature>
<reference evidence="2" key="1">
    <citation type="journal article" date="2018" name="Genome Biol. Evol.">
        <title>Genomics and development of Lentinus tigrinus, a white-rot wood-decaying mushroom with dimorphic fruiting bodies.</title>
        <authorList>
            <person name="Wu B."/>
            <person name="Xu Z."/>
            <person name="Knudson A."/>
            <person name="Carlson A."/>
            <person name="Chen N."/>
            <person name="Kovaka S."/>
            <person name="LaButti K."/>
            <person name="Lipzen A."/>
            <person name="Pennachio C."/>
            <person name="Riley R."/>
            <person name="Schakwitz W."/>
            <person name="Umezawa K."/>
            <person name="Ohm R.A."/>
            <person name="Grigoriev I.V."/>
            <person name="Nagy L.G."/>
            <person name="Gibbons J."/>
            <person name="Hibbett D."/>
        </authorList>
    </citation>
    <scope>NUCLEOTIDE SEQUENCE [LARGE SCALE GENOMIC DNA]</scope>
    <source>
        <strain evidence="2">ALCF2SS1-6</strain>
    </source>
</reference>
<dbReference type="Proteomes" id="UP000313359">
    <property type="component" value="Unassembled WGS sequence"/>
</dbReference>
<name>A0A5C2SGJ8_9APHY</name>
<gene>
    <name evidence="2" type="ORF">L227DRAFT_439249</name>
</gene>
<feature type="compositionally biased region" description="Polar residues" evidence="1">
    <location>
        <begin position="184"/>
        <end position="198"/>
    </location>
</feature>
<evidence type="ECO:0000313" key="2">
    <source>
        <dbReference type="EMBL" id="RPD62883.1"/>
    </source>
</evidence>